<accession>A0ABZ1L2H1</accession>
<protein>
    <submittedName>
        <fullName evidence="1">Uncharacterized protein</fullName>
    </submittedName>
</protein>
<keyword evidence="2" id="KW-1185">Reference proteome</keyword>
<dbReference type="EMBL" id="CP108188">
    <property type="protein sequence ID" value="WTR68699.1"/>
    <property type="molecule type" value="Genomic_DNA"/>
</dbReference>
<dbReference type="Proteomes" id="UP001622594">
    <property type="component" value="Chromosome"/>
</dbReference>
<dbReference type="GeneID" id="95693859"/>
<evidence type="ECO:0000313" key="2">
    <source>
        <dbReference type="Proteomes" id="UP001622594"/>
    </source>
</evidence>
<reference evidence="1 2" key="1">
    <citation type="submission" date="2022-10" db="EMBL/GenBank/DDBJ databases">
        <title>The complete genomes of actinobacterial strains from the NBC collection.</title>
        <authorList>
            <person name="Joergensen T.S."/>
            <person name="Alvarez Arevalo M."/>
            <person name="Sterndorff E.B."/>
            <person name="Faurdal D."/>
            <person name="Vuksanovic O."/>
            <person name="Mourched A.-S."/>
            <person name="Charusanti P."/>
            <person name="Shaw S."/>
            <person name="Blin K."/>
            <person name="Weber T."/>
        </authorList>
    </citation>
    <scope>NUCLEOTIDE SEQUENCE [LARGE SCALE GENOMIC DNA]</scope>
    <source>
        <strain evidence="1 2">NBC_00123</strain>
    </source>
</reference>
<evidence type="ECO:0000313" key="1">
    <source>
        <dbReference type="EMBL" id="WTR68699.1"/>
    </source>
</evidence>
<sequence length="47" mass="5214">MLDPELMERITTHRAELDGLEAQLVEQLARFDPSGTNSPSPKESSSE</sequence>
<name>A0ABZ1L2H1_9ACTN</name>
<organism evidence="1 2">
    <name type="scientific">Streptomyces zaomyceticus</name>
    <dbReference type="NCBI Taxonomy" id="68286"/>
    <lineage>
        <taxon>Bacteria</taxon>
        <taxon>Bacillati</taxon>
        <taxon>Actinomycetota</taxon>
        <taxon>Actinomycetes</taxon>
        <taxon>Kitasatosporales</taxon>
        <taxon>Streptomycetaceae</taxon>
        <taxon>Streptomyces</taxon>
    </lineage>
</organism>
<proteinExistence type="predicted"/>
<dbReference type="RefSeq" id="WP_196479188.1">
    <property type="nucleotide sequence ID" value="NZ_CP108188.1"/>
</dbReference>
<gene>
    <name evidence="1" type="ORF">OG814_05140</name>
</gene>